<dbReference type="AlphaFoldDB" id="A0A0R0JKV2"/>
<evidence type="ECO:0000313" key="7">
    <source>
        <dbReference type="Proteomes" id="UP000008827"/>
    </source>
</evidence>
<keyword evidence="1" id="KW-0678">Repressor</keyword>
<sequence>MGEEDETPKYNRIGGGGRRPIGRPCKIPYPKLVPQRGLGVAQLEKFRLEQEQKEKAAIIATSASSSNSDIPYDKHLQFLKFHNSNQPSPNSFPLSTASIANNGGSDAGRHEALVLGHVSGPQLRAPHDFKFVKKKIGMNTGMTFASTLPCASNTIMPFPNCVQKTQQHQQQHPSSSMVSVSSRTSSTIVPHSSLEPYSTETYVSKRLEKMIGIKRPNPFSLKITPVSSSNFKPFESNPIRPSPNWMHRTQQHPSSSMLGVNPRTSSTIVPQSLLEPPSNQNYIGSYVSKRKEEKMIWTKQPKPFSMDIPPVSSSNSKPLTFPNPPMSSSNFKPLTFPNPPMSSSNFKPLTFLAPMKASESNSCISGRRFNLDFGNSTIREIPSVSATNSELISKKNKKGKKNIGGDFLTVAPPTECSCSKLKSPSGFVPFRHQCLFLTSIFELKGKMKYQVPPPSRYNQTNRQQHWYNVIPSSAKVAQIGQQSDRFQNCNVVGESVDLDLSLKL</sequence>
<keyword evidence="2" id="KW-0805">Transcription regulation</keyword>
<gene>
    <name evidence="6" type="primary">LOC102670287</name>
    <name evidence="5" type="ORF">GLYMA_06G232800</name>
</gene>
<dbReference type="SMR" id="A0A0R0JKV2"/>
<dbReference type="GO" id="GO:0003700">
    <property type="term" value="F:DNA-binding transcription factor activity"/>
    <property type="evidence" value="ECO:0007669"/>
    <property type="project" value="InterPro"/>
</dbReference>
<evidence type="ECO:0000313" key="5">
    <source>
        <dbReference type="EMBL" id="KRH55137.1"/>
    </source>
</evidence>
<dbReference type="Gramene" id="KRH55138">
    <property type="protein sequence ID" value="KRH55138"/>
    <property type="gene ID" value="GLYMA_06G232800"/>
</dbReference>
<reference evidence="5 6" key="1">
    <citation type="journal article" date="2010" name="Nature">
        <title>Genome sequence of the palaeopolyploid soybean.</title>
        <authorList>
            <person name="Schmutz J."/>
            <person name="Cannon S.B."/>
            <person name="Schlueter J."/>
            <person name="Ma J."/>
            <person name="Mitros T."/>
            <person name="Nelson W."/>
            <person name="Hyten D.L."/>
            <person name="Song Q."/>
            <person name="Thelen J.J."/>
            <person name="Cheng J."/>
            <person name="Xu D."/>
            <person name="Hellsten U."/>
            <person name="May G.D."/>
            <person name="Yu Y."/>
            <person name="Sakurai T."/>
            <person name="Umezawa T."/>
            <person name="Bhattacharyya M.K."/>
            <person name="Sandhu D."/>
            <person name="Valliyodan B."/>
            <person name="Lindquist E."/>
            <person name="Peto M."/>
            <person name="Grant D."/>
            <person name="Shu S."/>
            <person name="Goodstein D."/>
            <person name="Barry K."/>
            <person name="Futrell-Griggs M."/>
            <person name="Abernathy B."/>
            <person name="Du J."/>
            <person name="Tian Z."/>
            <person name="Zhu L."/>
            <person name="Gill N."/>
            <person name="Joshi T."/>
            <person name="Libault M."/>
            <person name="Sethuraman A."/>
            <person name="Zhang X.-C."/>
            <person name="Shinozaki K."/>
            <person name="Nguyen H.T."/>
            <person name="Wing R.A."/>
            <person name="Cregan P."/>
            <person name="Specht J."/>
            <person name="Grimwood J."/>
            <person name="Rokhsar D."/>
            <person name="Stacey G."/>
            <person name="Shoemaker R.C."/>
            <person name="Jackson S.A."/>
        </authorList>
    </citation>
    <scope>NUCLEOTIDE SEQUENCE</scope>
    <source>
        <strain evidence="6">cv. Williams 82</strain>
        <tissue evidence="5">Callus</tissue>
    </source>
</reference>
<dbReference type="PANTHER" id="PTHR33388">
    <property type="entry name" value="OS01G0212500 PROTEIN"/>
    <property type="match status" value="1"/>
</dbReference>
<reference evidence="5" key="3">
    <citation type="submission" date="2018-07" db="EMBL/GenBank/DDBJ databases">
        <title>WGS assembly of Glycine max.</title>
        <authorList>
            <person name="Schmutz J."/>
            <person name="Cannon S."/>
            <person name="Schlueter J."/>
            <person name="Ma J."/>
            <person name="Mitros T."/>
            <person name="Nelson W."/>
            <person name="Hyten D."/>
            <person name="Song Q."/>
            <person name="Thelen J."/>
            <person name="Cheng J."/>
            <person name="Xu D."/>
            <person name="Hellsten U."/>
            <person name="May G."/>
            <person name="Yu Y."/>
            <person name="Sakurai T."/>
            <person name="Umezawa T."/>
            <person name="Bhattacharyya M."/>
            <person name="Sandhu D."/>
            <person name="Valliyodan B."/>
            <person name="Lindquist E."/>
            <person name="Peto M."/>
            <person name="Grant D."/>
            <person name="Shu S."/>
            <person name="Goodstein D."/>
            <person name="Barry K."/>
            <person name="Futrell-Griggs M."/>
            <person name="Abernathy B."/>
            <person name="Du J."/>
            <person name="Tian Z."/>
            <person name="Zhu L."/>
            <person name="Gill N."/>
            <person name="Joshi T."/>
            <person name="Libault M."/>
            <person name="Sethuraman A."/>
            <person name="Zhang X."/>
            <person name="Shinozaki K."/>
            <person name="Nguyen H."/>
            <person name="Wing R."/>
            <person name="Cregan P."/>
            <person name="Specht J."/>
            <person name="Grimwood J."/>
            <person name="Rokhsar D."/>
            <person name="Stacey G."/>
            <person name="Shoemaker R."/>
            <person name="Jackson S."/>
        </authorList>
    </citation>
    <scope>NUCLEOTIDE SEQUENCE</scope>
    <source>
        <tissue evidence="5">Callus</tissue>
    </source>
</reference>
<keyword evidence="7" id="KW-1185">Reference proteome</keyword>
<feature type="region of interest" description="Disordered" evidence="4">
    <location>
        <begin position="232"/>
        <end position="260"/>
    </location>
</feature>
<proteinExistence type="predicted"/>
<evidence type="ECO:0000256" key="4">
    <source>
        <dbReference type="SAM" id="MobiDB-lite"/>
    </source>
</evidence>
<dbReference type="EnsemblPlants" id="KRH55137">
    <property type="protein sequence ID" value="KRH55137"/>
    <property type="gene ID" value="GLYMA_06G232800"/>
</dbReference>
<organism evidence="5">
    <name type="scientific">Glycine max</name>
    <name type="common">Soybean</name>
    <name type="synonym">Glycine hispida</name>
    <dbReference type="NCBI Taxonomy" id="3847"/>
    <lineage>
        <taxon>Eukaryota</taxon>
        <taxon>Viridiplantae</taxon>
        <taxon>Streptophyta</taxon>
        <taxon>Embryophyta</taxon>
        <taxon>Tracheophyta</taxon>
        <taxon>Spermatophyta</taxon>
        <taxon>Magnoliopsida</taxon>
        <taxon>eudicotyledons</taxon>
        <taxon>Gunneridae</taxon>
        <taxon>Pentapetalae</taxon>
        <taxon>rosids</taxon>
        <taxon>fabids</taxon>
        <taxon>Fabales</taxon>
        <taxon>Fabaceae</taxon>
        <taxon>Papilionoideae</taxon>
        <taxon>50 kb inversion clade</taxon>
        <taxon>NPAAA clade</taxon>
        <taxon>indigoferoid/millettioid clade</taxon>
        <taxon>Phaseoleae</taxon>
        <taxon>Glycine</taxon>
        <taxon>Glycine subgen. Soja</taxon>
    </lineage>
</organism>
<protein>
    <submittedName>
        <fullName evidence="5 6">Uncharacterized protein</fullName>
    </submittedName>
</protein>
<feature type="region of interest" description="Disordered" evidence="4">
    <location>
        <begin position="1"/>
        <end position="26"/>
    </location>
</feature>
<dbReference type="ExpressionAtlas" id="A0A0R0JKV2">
    <property type="expression patterns" value="baseline"/>
</dbReference>
<keyword evidence="3" id="KW-0804">Transcription</keyword>
<dbReference type="InterPro" id="IPR040356">
    <property type="entry name" value="SPEAR"/>
</dbReference>
<dbReference type="PANTHER" id="PTHR33388:SF1">
    <property type="entry name" value="PROTEIN SPEAR2"/>
    <property type="match status" value="1"/>
</dbReference>
<dbReference type="EnsemblPlants" id="KRH55138">
    <property type="protein sequence ID" value="KRH55138"/>
    <property type="gene ID" value="GLYMA_06G232800"/>
</dbReference>
<dbReference type="Proteomes" id="UP000008827">
    <property type="component" value="Chromosome 6"/>
</dbReference>
<dbReference type="EMBL" id="CM000839">
    <property type="protein sequence ID" value="KRH55137.1"/>
    <property type="molecule type" value="Genomic_DNA"/>
</dbReference>
<evidence type="ECO:0000313" key="6">
    <source>
        <dbReference type="EnsemblPlants" id="KRH55137"/>
    </source>
</evidence>
<dbReference type="Gramene" id="KRH55137">
    <property type="protein sequence ID" value="KRH55137"/>
    <property type="gene ID" value="GLYMA_06G232800"/>
</dbReference>
<evidence type="ECO:0000256" key="3">
    <source>
        <dbReference type="ARBA" id="ARBA00023163"/>
    </source>
</evidence>
<accession>A0A0R0JKV2</accession>
<feature type="compositionally biased region" description="Polar residues" evidence="4">
    <location>
        <begin position="247"/>
        <end position="260"/>
    </location>
</feature>
<name>A0A0R0JKV2_SOYBN</name>
<evidence type="ECO:0000256" key="1">
    <source>
        <dbReference type="ARBA" id="ARBA00022491"/>
    </source>
</evidence>
<evidence type="ECO:0000256" key="2">
    <source>
        <dbReference type="ARBA" id="ARBA00023015"/>
    </source>
</evidence>
<reference evidence="6" key="2">
    <citation type="submission" date="2018-02" db="UniProtKB">
        <authorList>
            <consortium name="EnsemblPlants"/>
        </authorList>
    </citation>
    <scope>IDENTIFICATION</scope>
    <source>
        <strain evidence="6">Williams 82</strain>
    </source>
</reference>
<dbReference type="EMBL" id="CM000839">
    <property type="protein sequence ID" value="KRH55138.1"/>
    <property type="molecule type" value="Genomic_DNA"/>
</dbReference>